<feature type="region of interest" description="Disordered" evidence="2">
    <location>
        <begin position="166"/>
        <end position="188"/>
    </location>
</feature>
<feature type="coiled-coil region" evidence="1">
    <location>
        <begin position="104"/>
        <end position="166"/>
    </location>
</feature>
<protein>
    <recommendedName>
        <fullName evidence="5">Protein HEADING DATE REPRESSOR 1</fullName>
    </recommendedName>
</protein>
<feature type="compositionally biased region" description="Gly residues" evidence="2">
    <location>
        <begin position="179"/>
        <end position="188"/>
    </location>
</feature>
<feature type="compositionally biased region" description="Acidic residues" evidence="2">
    <location>
        <begin position="169"/>
        <end position="178"/>
    </location>
</feature>
<evidence type="ECO:0008006" key="5">
    <source>
        <dbReference type="Google" id="ProtNLM"/>
    </source>
</evidence>
<dbReference type="Proteomes" id="UP001187192">
    <property type="component" value="Unassembled WGS sequence"/>
</dbReference>
<dbReference type="EMBL" id="BTGU01000006">
    <property type="protein sequence ID" value="GMN36291.1"/>
    <property type="molecule type" value="Genomic_DNA"/>
</dbReference>
<evidence type="ECO:0000256" key="1">
    <source>
        <dbReference type="SAM" id="Coils"/>
    </source>
</evidence>
<dbReference type="InterPro" id="IPR038864">
    <property type="entry name" value="HDR1"/>
</dbReference>
<dbReference type="Gramene" id="FCD_00006474-RA">
    <property type="protein sequence ID" value="FCD_00006474-RA:cds"/>
    <property type="gene ID" value="FCD_00006474"/>
</dbReference>
<comment type="caution">
    <text evidence="3">The sequence shown here is derived from an EMBL/GenBank/DDBJ whole genome shotgun (WGS) entry which is preliminary data.</text>
</comment>
<sequence length="188" mass="21285">MVTCLPTASWRNIDKVTEDTANETPNKQEESPTEEKTRDSTLAVPPELSERRKALFEPLEPTIGQPSNESLLPPPDFDSAAYPKGWLIGKKRKLVNVDVVESMRRIAIQEMNRKDREIDELNEVLDEDGKVLDQLQQEVLEEKCKRTNLERENAMLKEQIKLLMNMLQEDGEDDEPVGDEGGPSEGGP</sequence>
<evidence type="ECO:0000256" key="2">
    <source>
        <dbReference type="SAM" id="MobiDB-lite"/>
    </source>
</evidence>
<evidence type="ECO:0000313" key="3">
    <source>
        <dbReference type="EMBL" id="GMN36291.1"/>
    </source>
</evidence>
<keyword evidence="1" id="KW-0175">Coiled coil</keyword>
<dbReference type="GO" id="GO:0009909">
    <property type="term" value="P:regulation of flower development"/>
    <property type="evidence" value="ECO:0007669"/>
    <property type="project" value="InterPro"/>
</dbReference>
<gene>
    <name evidence="3" type="ORF">TIFTF001_005907</name>
</gene>
<dbReference type="PANTHER" id="PTHR37205:SF1">
    <property type="entry name" value="F23A5.30 PROTEIN"/>
    <property type="match status" value="1"/>
</dbReference>
<evidence type="ECO:0000313" key="4">
    <source>
        <dbReference type="Proteomes" id="UP001187192"/>
    </source>
</evidence>
<proteinExistence type="predicted"/>
<organism evidence="3 4">
    <name type="scientific">Ficus carica</name>
    <name type="common">Common fig</name>
    <dbReference type="NCBI Taxonomy" id="3494"/>
    <lineage>
        <taxon>Eukaryota</taxon>
        <taxon>Viridiplantae</taxon>
        <taxon>Streptophyta</taxon>
        <taxon>Embryophyta</taxon>
        <taxon>Tracheophyta</taxon>
        <taxon>Spermatophyta</taxon>
        <taxon>Magnoliopsida</taxon>
        <taxon>eudicotyledons</taxon>
        <taxon>Gunneridae</taxon>
        <taxon>Pentapetalae</taxon>
        <taxon>rosids</taxon>
        <taxon>fabids</taxon>
        <taxon>Rosales</taxon>
        <taxon>Moraceae</taxon>
        <taxon>Ficeae</taxon>
        <taxon>Ficus</taxon>
    </lineage>
</organism>
<name>A0AA88A983_FICCA</name>
<keyword evidence="4" id="KW-1185">Reference proteome</keyword>
<dbReference type="AlphaFoldDB" id="A0AA88A983"/>
<accession>A0AA88A983</accession>
<feature type="compositionally biased region" description="Basic and acidic residues" evidence="2">
    <location>
        <begin position="26"/>
        <end position="39"/>
    </location>
</feature>
<reference evidence="3" key="1">
    <citation type="submission" date="2023-07" db="EMBL/GenBank/DDBJ databases">
        <title>draft genome sequence of fig (Ficus carica).</title>
        <authorList>
            <person name="Takahashi T."/>
            <person name="Nishimura K."/>
        </authorList>
    </citation>
    <scope>NUCLEOTIDE SEQUENCE</scope>
</reference>
<feature type="region of interest" description="Disordered" evidence="2">
    <location>
        <begin position="1"/>
        <end position="75"/>
    </location>
</feature>
<dbReference type="PANTHER" id="PTHR37205">
    <property type="entry name" value="F23A5.30 PROTEIN"/>
    <property type="match status" value="1"/>
</dbReference>